<gene>
    <name evidence="1" type="ORF">BV25DRAFT_1915228</name>
</gene>
<reference evidence="1" key="2">
    <citation type="journal article" date="2022" name="New Phytol.">
        <title>Evolutionary transition to the ectomycorrhizal habit in the genomes of a hyperdiverse lineage of mushroom-forming fungi.</title>
        <authorList>
            <person name="Looney B."/>
            <person name="Miyauchi S."/>
            <person name="Morin E."/>
            <person name="Drula E."/>
            <person name="Courty P.E."/>
            <person name="Kohler A."/>
            <person name="Kuo A."/>
            <person name="LaButti K."/>
            <person name="Pangilinan J."/>
            <person name="Lipzen A."/>
            <person name="Riley R."/>
            <person name="Andreopoulos W."/>
            <person name="He G."/>
            <person name="Johnson J."/>
            <person name="Nolan M."/>
            <person name="Tritt A."/>
            <person name="Barry K.W."/>
            <person name="Grigoriev I.V."/>
            <person name="Nagy L.G."/>
            <person name="Hibbett D."/>
            <person name="Henrissat B."/>
            <person name="Matheny P.B."/>
            <person name="Labbe J."/>
            <person name="Martin F.M."/>
        </authorList>
    </citation>
    <scope>NUCLEOTIDE SEQUENCE</scope>
    <source>
        <strain evidence="1">HHB10654</strain>
    </source>
</reference>
<dbReference type="Proteomes" id="UP000814140">
    <property type="component" value="Unassembled WGS sequence"/>
</dbReference>
<sequence length="170" mass="17211">MRSAILFAFILAFAGRALALNIVIGGSVGNVSATDFLAVQDTKLNADCQSQCQPATQAIQACNDDDACLCDTATVAAVVACQQCMFTDIIHDNRKMPDPRAGSAPALSAYAAACLASPANVTVPATSLALTLPSNWDGPSALPLNLGETIVAVAAGAVLGVGSIVILCTM</sequence>
<dbReference type="EMBL" id="MU277203">
    <property type="protein sequence ID" value="KAI0063305.1"/>
    <property type="molecule type" value="Genomic_DNA"/>
</dbReference>
<accession>A0ACB8T3K8</accession>
<comment type="caution">
    <text evidence="1">The sequence shown here is derived from an EMBL/GenBank/DDBJ whole genome shotgun (WGS) entry which is preliminary data.</text>
</comment>
<organism evidence="1 2">
    <name type="scientific">Artomyces pyxidatus</name>
    <dbReference type="NCBI Taxonomy" id="48021"/>
    <lineage>
        <taxon>Eukaryota</taxon>
        <taxon>Fungi</taxon>
        <taxon>Dikarya</taxon>
        <taxon>Basidiomycota</taxon>
        <taxon>Agaricomycotina</taxon>
        <taxon>Agaricomycetes</taxon>
        <taxon>Russulales</taxon>
        <taxon>Auriscalpiaceae</taxon>
        <taxon>Artomyces</taxon>
    </lineage>
</organism>
<protein>
    <submittedName>
        <fullName evidence="1">Uncharacterized protein</fullName>
    </submittedName>
</protein>
<name>A0ACB8T3K8_9AGAM</name>
<evidence type="ECO:0000313" key="2">
    <source>
        <dbReference type="Proteomes" id="UP000814140"/>
    </source>
</evidence>
<evidence type="ECO:0000313" key="1">
    <source>
        <dbReference type="EMBL" id="KAI0063305.1"/>
    </source>
</evidence>
<keyword evidence="2" id="KW-1185">Reference proteome</keyword>
<proteinExistence type="predicted"/>
<reference evidence="1" key="1">
    <citation type="submission" date="2021-03" db="EMBL/GenBank/DDBJ databases">
        <authorList>
            <consortium name="DOE Joint Genome Institute"/>
            <person name="Ahrendt S."/>
            <person name="Looney B.P."/>
            <person name="Miyauchi S."/>
            <person name="Morin E."/>
            <person name="Drula E."/>
            <person name="Courty P.E."/>
            <person name="Chicoki N."/>
            <person name="Fauchery L."/>
            <person name="Kohler A."/>
            <person name="Kuo A."/>
            <person name="Labutti K."/>
            <person name="Pangilinan J."/>
            <person name="Lipzen A."/>
            <person name="Riley R."/>
            <person name="Andreopoulos W."/>
            <person name="He G."/>
            <person name="Johnson J."/>
            <person name="Barry K.W."/>
            <person name="Grigoriev I.V."/>
            <person name="Nagy L."/>
            <person name="Hibbett D."/>
            <person name="Henrissat B."/>
            <person name="Matheny P.B."/>
            <person name="Labbe J."/>
            <person name="Martin F."/>
        </authorList>
    </citation>
    <scope>NUCLEOTIDE SEQUENCE</scope>
    <source>
        <strain evidence="1">HHB10654</strain>
    </source>
</reference>